<keyword evidence="2" id="KW-1185">Reference proteome</keyword>
<organism evidence="1 2">
    <name type="scientific">Nostoc flagelliforme CCNUN1</name>
    <dbReference type="NCBI Taxonomy" id="2038116"/>
    <lineage>
        <taxon>Bacteria</taxon>
        <taxon>Bacillati</taxon>
        <taxon>Cyanobacteriota</taxon>
        <taxon>Cyanophyceae</taxon>
        <taxon>Nostocales</taxon>
        <taxon>Nostocaceae</taxon>
        <taxon>Nostoc</taxon>
    </lineage>
</organism>
<dbReference type="KEGG" id="nfl:COO91_06469"/>
<evidence type="ECO:0000313" key="1">
    <source>
        <dbReference type="EMBL" id="AUB40454.1"/>
    </source>
</evidence>
<proteinExistence type="predicted"/>
<dbReference type="AlphaFoldDB" id="A0A2K8SYD5"/>
<dbReference type="EMBL" id="CP024785">
    <property type="protein sequence ID" value="AUB40454.1"/>
    <property type="molecule type" value="Genomic_DNA"/>
</dbReference>
<protein>
    <submittedName>
        <fullName evidence="1">Uncharacterized protein</fullName>
    </submittedName>
</protein>
<dbReference type="Proteomes" id="UP000232003">
    <property type="component" value="Chromosome"/>
</dbReference>
<gene>
    <name evidence="1" type="ORF">COO91_06469</name>
</gene>
<name>A0A2K8SYD5_9NOSO</name>
<evidence type="ECO:0000313" key="2">
    <source>
        <dbReference type="Proteomes" id="UP000232003"/>
    </source>
</evidence>
<reference evidence="1 2" key="1">
    <citation type="submission" date="2017-11" db="EMBL/GenBank/DDBJ databases">
        <title>Complete genome of a free-living desiccation-tolerant cyanobacterium and its photosynthetic adaptation to extreme terrestrial habitat.</title>
        <authorList>
            <person name="Shang J."/>
        </authorList>
    </citation>
    <scope>NUCLEOTIDE SEQUENCE [LARGE SCALE GENOMIC DNA]</scope>
    <source>
        <strain evidence="1 2">CCNUN1</strain>
    </source>
</reference>
<sequence>MSGNFKVTIPNASEMMNANESFEMSKDELEAHFPKEINILENSPCIAVSIAYPNGDGSIIIEKTKTR</sequence>
<dbReference type="RefSeq" id="WP_100901165.1">
    <property type="nucleotide sequence ID" value="NZ_CAWNNC010000001.1"/>
</dbReference>
<dbReference type="OrthoDB" id="9942444at2"/>
<accession>A0A2K8SYD5</accession>